<dbReference type="Gene3D" id="1.10.630.10">
    <property type="entry name" value="Cytochrome P450"/>
    <property type="match status" value="1"/>
</dbReference>
<dbReference type="AlphaFoldDB" id="A0A1C6UUF1"/>
<comment type="pathway">
    <text evidence="9">Antibiotic biosynthesis; mycinamicin biosynthesis.</text>
</comment>
<dbReference type="Proteomes" id="UP000199696">
    <property type="component" value="Unassembled WGS sequence"/>
</dbReference>
<dbReference type="PRINTS" id="PR00385">
    <property type="entry name" value="P450"/>
</dbReference>
<evidence type="ECO:0000313" key="12">
    <source>
        <dbReference type="Proteomes" id="UP000199696"/>
    </source>
</evidence>
<dbReference type="SUPFAM" id="SSF48264">
    <property type="entry name" value="Cytochrome P450"/>
    <property type="match status" value="1"/>
</dbReference>
<sequence>MSTPLATPDETRDFPIGRQCPYRPSTGYDAFRADGPLSRVRLYDGREVWLVTGYAEARALLADRRVSINPRLDGFPALSAEMAELEGTGYTDVLIGVDPPLHTRQRAMLIPSFSVRRMNALRPAIQDIVDQRIDAMLAAGPPADLVAGFALPVPSMAVCVLLGVPYEDRAAFEGPARGLFDPDPDRAGEAMTALTEYFGQLVRAKETNPGTGLLDDLIAEQVHKGTLSRDELVRYAMLMLIAGQDTTANVISLGTLALLEHPDQFAKLRADPDLATGAVEEIMRYVSLIEAISRVALEDIEISGHHIKAGEGVLIGAAAANFSPALVPTPDAFDVTRSPRHHLGFGFGVHQCIGQNLARIELELAFRALPQRMPNLRLAVPADEIRTSVTGPMERLTTLPVTW</sequence>
<keyword evidence="5 10" id="KW-0560">Oxidoreductase</keyword>
<dbReference type="InterPro" id="IPR017972">
    <property type="entry name" value="Cyt_P450_CS"/>
</dbReference>
<dbReference type="PROSITE" id="PS00086">
    <property type="entry name" value="CYTOCHROME_P450"/>
    <property type="match status" value="1"/>
</dbReference>
<organism evidence="11 12">
    <name type="scientific">Micromonospora eburnea</name>
    <dbReference type="NCBI Taxonomy" id="227316"/>
    <lineage>
        <taxon>Bacteria</taxon>
        <taxon>Bacillati</taxon>
        <taxon>Actinomycetota</taxon>
        <taxon>Actinomycetes</taxon>
        <taxon>Micromonosporales</taxon>
        <taxon>Micromonosporaceae</taxon>
        <taxon>Micromonospora</taxon>
    </lineage>
</organism>
<dbReference type="RefSeq" id="WP_091119439.1">
    <property type="nucleotide sequence ID" value="NZ_FMHY01000002.1"/>
</dbReference>
<evidence type="ECO:0000256" key="1">
    <source>
        <dbReference type="ARBA" id="ARBA00010617"/>
    </source>
</evidence>
<evidence type="ECO:0000256" key="3">
    <source>
        <dbReference type="ARBA" id="ARBA00022723"/>
    </source>
</evidence>
<keyword evidence="8" id="KW-0045">Antibiotic biosynthesis</keyword>
<dbReference type="GO" id="GO:0020037">
    <property type="term" value="F:heme binding"/>
    <property type="evidence" value="ECO:0007669"/>
    <property type="project" value="InterPro"/>
</dbReference>
<dbReference type="PANTHER" id="PTHR46696:SF1">
    <property type="entry name" value="CYTOCHROME P450 YJIB-RELATED"/>
    <property type="match status" value="1"/>
</dbReference>
<dbReference type="GO" id="GO:0016705">
    <property type="term" value="F:oxidoreductase activity, acting on paired donors, with incorporation or reduction of molecular oxygen"/>
    <property type="evidence" value="ECO:0007669"/>
    <property type="project" value="InterPro"/>
</dbReference>
<evidence type="ECO:0000256" key="4">
    <source>
        <dbReference type="ARBA" id="ARBA00022857"/>
    </source>
</evidence>
<gene>
    <name evidence="11" type="ORF">GA0070604_3653</name>
</gene>
<dbReference type="InterPro" id="IPR001128">
    <property type="entry name" value="Cyt_P450"/>
</dbReference>
<keyword evidence="7 10" id="KW-0503">Monooxygenase</keyword>
<dbReference type="OrthoDB" id="4156795at2"/>
<keyword evidence="2 10" id="KW-0349">Heme</keyword>
<dbReference type="PANTHER" id="PTHR46696">
    <property type="entry name" value="P450, PUTATIVE (EUROFUNG)-RELATED"/>
    <property type="match status" value="1"/>
</dbReference>
<accession>A0A1C6UUF1</accession>
<dbReference type="FunFam" id="1.10.630.10:FF:000018">
    <property type="entry name" value="Cytochrome P450 monooxygenase"/>
    <property type="match status" value="1"/>
</dbReference>
<dbReference type="PRINTS" id="PR00359">
    <property type="entry name" value="BP450"/>
</dbReference>
<protein>
    <submittedName>
        <fullName evidence="11">Pentalenic acid synthase</fullName>
    </submittedName>
</protein>
<dbReference type="GO" id="GO:0004497">
    <property type="term" value="F:monooxygenase activity"/>
    <property type="evidence" value="ECO:0007669"/>
    <property type="project" value="UniProtKB-KW"/>
</dbReference>
<comment type="similarity">
    <text evidence="1 10">Belongs to the cytochrome P450 family.</text>
</comment>
<evidence type="ECO:0000256" key="2">
    <source>
        <dbReference type="ARBA" id="ARBA00022617"/>
    </source>
</evidence>
<dbReference type="EMBL" id="FMHY01000002">
    <property type="protein sequence ID" value="SCL57596.1"/>
    <property type="molecule type" value="Genomic_DNA"/>
</dbReference>
<evidence type="ECO:0000256" key="10">
    <source>
        <dbReference type="RuleBase" id="RU000461"/>
    </source>
</evidence>
<evidence type="ECO:0000256" key="9">
    <source>
        <dbReference type="ARBA" id="ARBA00060683"/>
    </source>
</evidence>
<keyword evidence="4" id="KW-0521">NADP</keyword>
<dbReference type="InterPro" id="IPR002397">
    <property type="entry name" value="Cyt_P450_B"/>
</dbReference>
<dbReference type="GO" id="GO:0017000">
    <property type="term" value="P:antibiotic biosynthetic process"/>
    <property type="evidence" value="ECO:0007669"/>
    <property type="project" value="UniProtKB-KW"/>
</dbReference>
<keyword evidence="6 10" id="KW-0408">Iron</keyword>
<dbReference type="CDD" id="cd11030">
    <property type="entry name" value="CYP105-like"/>
    <property type="match status" value="1"/>
</dbReference>
<proteinExistence type="inferred from homology"/>
<evidence type="ECO:0000256" key="7">
    <source>
        <dbReference type="ARBA" id="ARBA00023033"/>
    </source>
</evidence>
<evidence type="ECO:0000256" key="6">
    <source>
        <dbReference type="ARBA" id="ARBA00023004"/>
    </source>
</evidence>
<evidence type="ECO:0000256" key="8">
    <source>
        <dbReference type="ARBA" id="ARBA00023194"/>
    </source>
</evidence>
<dbReference type="InterPro" id="IPR036396">
    <property type="entry name" value="Cyt_P450_sf"/>
</dbReference>
<evidence type="ECO:0000256" key="5">
    <source>
        <dbReference type="ARBA" id="ARBA00023002"/>
    </source>
</evidence>
<reference evidence="12" key="1">
    <citation type="submission" date="2016-06" db="EMBL/GenBank/DDBJ databases">
        <authorList>
            <person name="Varghese N."/>
            <person name="Submissions Spin"/>
        </authorList>
    </citation>
    <scope>NUCLEOTIDE SEQUENCE [LARGE SCALE GENOMIC DNA]</scope>
    <source>
        <strain evidence="12">DSM 44814</strain>
    </source>
</reference>
<keyword evidence="3 10" id="KW-0479">Metal-binding</keyword>
<dbReference type="Pfam" id="PF00067">
    <property type="entry name" value="p450"/>
    <property type="match status" value="1"/>
</dbReference>
<evidence type="ECO:0000313" key="11">
    <source>
        <dbReference type="EMBL" id="SCL57596.1"/>
    </source>
</evidence>
<dbReference type="STRING" id="227316.GA0070604_3653"/>
<dbReference type="GO" id="GO:0005506">
    <property type="term" value="F:iron ion binding"/>
    <property type="evidence" value="ECO:0007669"/>
    <property type="project" value="InterPro"/>
</dbReference>
<keyword evidence="12" id="KW-1185">Reference proteome</keyword>
<name>A0A1C6UUF1_9ACTN</name>